<evidence type="ECO:0000256" key="1">
    <source>
        <dbReference type="SAM" id="MobiDB-lite"/>
    </source>
</evidence>
<name>A0A166PRW4_9AGAM</name>
<dbReference type="EMBL" id="KV417515">
    <property type="protein sequence ID" value="KZP26383.1"/>
    <property type="molecule type" value="Genomic_DNA"/>
</dbReference>
<feature type="compositionally biased region" description="Basic and acidic residues" evidence="1">
    <location>
        <begin position="102"/>
        <end position="126"/>
    </location>
</feature>
<reference evidence="2 3" key="1">
    <citation type="journal article" date="2016" name="Mol. Biol. Evol.">
        <title>Comparative Genomics of Early-Diverging Mushroom-Forming Fungi Provides Insights into the Origins of Lignocellulose Decay Capabilities.</title>
        <authorList>
            <person name="Nagy L.G."/>
            <person name="Riley R."/>
            <person name="Tritt A."/>
            <person name="Adam C."/>
            <person name="Daum C."/>
            <person name="Floudas D."/>
            <person name="Sun H."/>
            <person name="Yadav J.S."/>
            <person name="Pangilinan J."/>
            <person name="Larsson K.H."/>
            <person name="Matsuura K."/>
            <person name="Barry K."/>
            <person name="Labutti K."/>
            <person name="Kuo R."/>
            <person name="Ohm R.A."/>
            <person name="Bhattacharya S.S."/>
            <person name="Shirouzu T."/>
            <person name="Yoshinaga Y."/>
            <person name="Martin F.M."/>
            <person name="Grigoriev I.V."/>
            <person name="Hibbett D.S."/>
        </authorList>
    </citation>
    <scope>NUCLEOTIDE SEQUENCE [LARGE SCALE GENOMIC DNA]</scope>
    <source>
        <strain evidence="2 3">CBS 109695</strain>
    </source>
</reference>
<feature type="region of interest" description="Disordered" evidence="1">
    <location>
        <begin position="1"/>
        <end position="28"/>
    </location>
</feature>
<dbReference type="Proteomes" id="UP000076532">
    <property type="component" value="Unassembled WGS sequence"/>
</dbReference>
<keyword evidence="3" id="KW-1185">Reference proteome</keyword>
<sequence>MKCQHEDENENENENGGESSTGALTASTSATPNCRVDMQLAPANFTSNYTGDRGRITNIFGDQTTTNNYGCRCCGAGDGDRSGREARRRCATRTGDAEEGDHEALTQHRPRSGECDGQRDIPDSPDSKQSPSVAAVAAVSIHFNLALGGPACEGQILISYRVVAVGPRKLPPMVPTLLSPSLTLRLSSRSSSRFSLASLAELFNVLASTPMVPPTETEPADLEFALIEMPARNYTFGESWLFVVCASV</sequence>
<dbReference type="AlphaFoldDB" id="A0A166PRW4"/>
<evidence type="ECO:0000313" key="2">
    <source>
        <dbReference type="EMBL" id="KZP26383.1"/>
    </source>
</evidence>
<feature type="compositionally biased region" description="Low complexity" evidence="1">
    <location>
        <begin position="16"/>
        <end position="28"/>
    </location>
</feature>
<gene>
    <name evidence="2" type="ORF">FIBSPDRAFT_949560</name>
</gene>
<accession>A0A166PRW4</accession>
<feature type="region of interest" description="Disordered" evidence="1">
    <location>
        <begin position="78"/>
        <end position="131"/>
    </location>
</feature>
<organism evidence="2 3">
    <name type="scientific">Athelia psychrophila</name>
    <dbReference type="NCBI Taxonomy" id="1759441"/>
    <lineage>
        <taxon>Eukaryota</taxon>
        <taxon>Fungi</taxon>
        <taxon>Dikarya</taxon>
        <taxon>Basidiomycota</taxon>
        <taxon>Agaricomycotina</taxon>
        <taxon>Agaricomycetes</taxon>
        <taxon>Agaricomycetidae</taxon>
        <taxon>Atheliales</taxon>
        <taxon>Atheliaceae</taxon>
        <taxon>Athelia</taxon>
    </lineage>
</organism>
<protein>
    <submittedName>
        <fullName evidence="2">Uncharacterized protein</fullName>
    </submittedName>
</protein>
<evidence type="ECO:0000313" key="3">
    <source>
        <dbReference type="Proteomes" id="UP000076532"/>
    </source>
</evidence>
<proteinExistence type="predicted"/>